<dbReference type="PANTHER" id="PTHR11802:SF335">
    <property type="entry name" value="SERINE CARBOXYPEPTIDASE-LIKE 18"/>
    <property type="match status" value="1"/>
</dbReference>
<name>A0AAW0LEG8_QUESU</name>
<protein>
    <submittedName>
        <fullName evidence="2">Serine carboxypeptidase-like 17</fullName>
    </submittedName>
</protein>
<evidence type="ECO:0000256" key="1">
    <source>
        <dbReference type="ARBA" id="ARBA00009431"/>
    </source>
</evidence>
<evidence type="ECO:0000313" key="2">
    <source>
        <dbReference type="EMBL" id="KAK7849935.1"/>
    </source>
</evidence>
<evidence type="ECO:0000313" key="3">
    <source>
        <dbReference type="Proteomes" id="UP000237347"/>
    </source>
</evidence>
<dbReference type="GO" id="GO:0006508">
    <property type="term" value="P:proteolysis"/>
    <property type="evidence" value="ECO:0007669"/>
    <property type="project" value="InterPro"/>
</dbReference>
<dbReference type="InterPro" id="IPR029058">
    <property type="entry name" value="AB_hydrolase_fold"/>
</dbReference>
<comment type="similarity">
    <text evidence="1">Belongs to the peptidase S10 family.</text>
</comment>
<dbReference type="GO" id="GO:0019748">
    <property type="term" value="P:secondary metabolic process"/>
    <property type="evidence" value="ECO:0007669"/>
    <property type="project" value="TreeGrafter"/>
</dbReference>
<keyword evidence="3" id="KW-1185">Reference proteome</keyword>
<reference evidence="2 3" key="1">
    <citation type="journal article" date="2018" name="Sci. Data">
        <title>The draft genome sequence of cork oak.</title>
        <authorList>
            <person name="Ramos A.M."/>
            <person name="Usie A."/>
            <person name="Barbosa P."/>
            <person name="Barros P.M."/>
            <person name="Capote T."/>
            <person name="Chaves I."/>
            <person name="Simoes F."/>
            <person name="Abreu I."/>
            <person name="Carrasquinho I."/>
            <person name="Faro C."/>
            <person name="Guimaraes J.B."/>
            <person name="Mendonca D."/>
            <person name="Nobrega F."/>
            <person name="Rodrigues L."/>
            <person name="Saibo N.J.M."/>
            <person name="Varela M.C."/>
            <person name="Egas C."/>
            <person name="Matos J."/>
            <person name="Miguel C.M."/>
            <person name="Oliveira M.M."/>
            <person name="Ricardo C.P."/>
            <person name="Goncalves S."/>
        </authorList>
    </citation>
    <scope>NUCLEOTIDE SEQUENCE [LARGE SCALE GENOMIC DNA]</scope>
    <source>
        <strain evidence="3">cv. HL8</strain>
    </source>
</reference>
<dbReference type="EMBL" id="PKMF04000107">
    <property type="protein sequence ID" value="KAK7849935.1"/>
    <property type="molecule type" value="Genomic_DNA"/>
</dbReference>
<gene>
    <name evidence="2" type="primary">SCPL17_1</name>
    <name evidence="2" type="ORF">CFP56_001910</name>
</gene>
<dbReference type="PANTHER" id="PTHR11802">
    <property type="entry name" value="SERINE PROTEASE FAMILY S10 SERINE CARBOXYPEPTIDASE"/>
    <property type="match status" value="1"/>
</dbReference>
<dbReference type="InterPro" id="IPR001563">
    <property type="entry name" value="Peptidase_S10"/>
</dbReference>
<dbReference type="GO" id="GO:0016747">
    <property type="term" value="F:acyltransferase activity, transferring groups other than amino-acyl groups"/>
    <property type="evidence" value="ECO:0007669"/>
    <property type="project" value="TreeGrafter"/>
</dbReference>
<dbReference type="GO" id="GO:0004185">
    <property type="term" value="F:serine-type carboxypeptidase activity"/>
    <property type="evidence" value="ECO:0007669"/>
    <property type="project" value="InterPro"/>
</dbReference>
<sequence length="189" mass="21876">MILNLNTQCIKLISDQNMLEPTCASLSPKAKEMAKEERARRSLREKSNNFILPSTRIGDFWCRNFDYLLSDIWGNYKSVQEALHVRPGTMKQFFRCTFTMAYTFDIDDVVPVHKNLTASGLQILVFSGDHDKVIPHIGIEQWILALDLTIDTDWRPWFVDGQVAGYTRKYTDDGYRLTYATLKARKKNS</sequence>
<dbReference type="Proteomes" id="UP000237347">
    <property type="component" value="Unassembled WGS sequence"/>
</dbReference>
<organism evidence="2 3">
    <name type="scientific">Quercus suber</name>
    <name type="common">Cork oak</name>
    <dbReference type="NCBI Taxonomy" id="58331"/>
    <lineage>
        <taxon>Eukaryota</taxon>
        <taxon>Viridiplantae</taxon>
        <taxon>Streptophyta</taxon>
        <taxon>Embryophyta</taxon>
        <taxon>Tracheophyta</taxon>
        <taxon>Spermatophyta</taxon>
        <taxon>Magnoliopsida</taxon>
        <taxon>eudicotyledons</taxon>
        <taxon>Gunneridae</taxon>
        <taxon>Pentapetalae</taxon>
        <taxon>rosids</taxon>
        <taxon>fabids</taxon>
        <taxon>Fagales</taxon>
        <taxon>Fagaceae</taxon>
        <taxon>Quercus</taxon>
    </lineage>
</organism>
<dbReference type="AlphaFoldDB" id="A0AAW0LEG8"/>
<comment type="caution">
    <text evidence="2">The sequence shown here is derived from an EMBL/GenBank/DDBJ whole genome shotgun (WGS) entry which is preliminary data.</text>
</comment>
<accession>A0AAW0LEG8</accession>
<dbReference type="SUPFAM" id="SSF53474">
    <property type="entry name" value="alpha/beta-Hydrolases"/>
    <property type="match status" value="1"/>
</dbReference>
<dbReference type="Gene3D" id="3.40.50.1820">
    <property type="entry name" value="alpha/beta hydrolase"/>
    <property type="match status" value="1"/>
</dbReference>
<dbReference type="Pfam" id="PF00450">
    <property type="entry name" value="Peptidase_S10"/>
    <property type="match status" value="1"/>
</dbReference>
<proteinExistence type="inferred from homology"/>